<dbReference type="Proteomes" id="UP000602004">
    <property type="component" value="Unassembled WGS sequence"/>
</dbReference>
<evidence type="ECO:0000313" key="2">
    <source>
        <dbReference type="Proteomes" id="UP000602004"/>
    </source>
</evidence>
<accession>A0ABQ1NAT8</accession>
<comment type="caution">
    <text evidence="1">The sequence shown here is derived from an EMBL/GenBank/DDBJ whole genome shotgun (WGS) entry which is preliminary data.</text>
</comment>
<proteinExistence type="predicted"/>
<name>A0ABQ1NAT8_9BURK</name>
<sequence>MKALESPGDVRVVQLAERGRSKARVFPLEKRNPEKVFEHANLLTNRTGRDVKRFGGGHDAAVTNNSVEYLQGSKRRKAVHVVDLANAIVKPV</sequence>
<reference evidence="2" key="1">
    <citation type="journal article" date="2019" name="Int. J. Syst. Evol. Microbiol.">
        <title>The Global Catalogue of Microorganisms (GCM) 10K type strain sequencing project: providing services to taxonomists for standard genome sequencing and annotation.</title>
        <authorList>
            <consortium name="The Broad Institute Genomics Platform"/>
            <consortium name="The Broad Institute Genome Sequencing Center for Infectious Disease"/>
            <person name="Wu L."/>
            <person name="Ma J."/>
        </authorList>
    </citation>
    <scope>NUCLEOTIDE SEQUENCE [LARGE SCALE GENOMIC DNA]</scope>
    <source>
        <strain evidence="2">CGMCC 1.15103</strain>
    </source>
</reference>
<gene>
    <name evidence="1" type="ORF">GCM10011400_62560</name>
</gene>
<evidence type="ECO:0000313" key="1">
    <source>
        <dbReference type="EMBL" id="GGC66064.1"/>
    </source>
</evidence>
<keyword evidence="2" id="KW-1185">Reference proteome</keyword>
<dbReference type="EMBL" id="BMHL01000016">
    <property type="protein sequence ID" value="GGC66064.1"/>
    <property type="molecule type" value="Genomic_DNA"/>
</dbReference>
<organism evidence="1 2">
    <name type="scientific">Paraburkholderia caffeinilytica</name>
    <dbReference type="NCBI Taxonomy" id="1761016"/>
    <lineage>
        <taxon>Bacteria</taxon>
        <taxon>Pseudomonadati</taxon>
        <taxon>Pseudomonadota</taxon>
        <taxon>Betaproteobacteria</taxon>
        <taxon>Burkholderiales</taxon>
        <taxon>Burkholderiaceae</taxon>
        <taxon>Paraburkholderia</taxon>
    </lineage>
</organism>
<protein>
    <submittedName>
        <fullName evidence="1">Uncharacterized protein</fullName>
    </submittedName>
</protein>